<dbReference type="PANTHER" id="PTHR46316">
    <property type="entry name" value="SNF1-RELATED PROTEIN KINASE REGULATORY SUBUNIT BETA-1"/>
    <property type="match status" value="1"/>
</dbReference>
<comment type="similarity">
    <text evidence="1">Belongs to the 5'-AMP-activated protein kinase beta subunit family.</text>
</comment>
<keyword evidence="5" id="KW-1185">Reference proteome</keyword>
<evidence type="ECO:0000256" key="1">
    <source>
        <dbReference type="ARBA" id="ARBA00010926"/>
    </source>
</evidence>
<dbReference type="PANTHER" id="PTHR46316:SF9">
    <property type="entry name" value="SNF1-RELATED PROTEIN KINASE REGULATORY SUBUNIT BETA-1"/>
    <property type="match status" value="1"/>
</dbReference>
<feature type="compositionally biased region" description="Low complexity" evidence="2">
    <location>
        <begin position="42"/>
        <end position="55"/>
    </location>
</feature>
<dbReference type="Gene3D" id="6.20.250.60">
    <property type="match status" value="1"/>
</dbReference>
<dbReference type="EMBL" id="KZ503542">
    <property type="protein sequence ID" value="PKU63017.1"/>
    <property type="molecule type" value="Genomic_DNA"/>
</dbReference>
<dbReference type="Pfam" id="PF04739">
    <property type="entry name" value="AMPKBI"/>
    <property type="match status" value="1"/>
</dbReference>
<dbReference type="InterPro" id="IPR037256">
    <property type="entry name" value="ASC_dom_sf"/>
</dbReference>
<dbReference type="SMART" id="SM01010">
    <property type="entry name" value="AMPKBI"/>
    <property type="match status" value="1"/>
</dbReference>
<feature type="domain" description="Association with the SNF1 complex (ASC)" evidence="3">
    <location>
        <begin position="192"/>
        <end position="278"/>
    </location>
</feature>
<reference evidence="4 5" key="1">
    <citation type="journal article" date="2016" name="Sci. Rep.">
        <title>The Dendrobium catenatum Lindl. genome sequence provides insights into polysaccharide synthase, floral development and adaptive evolution.</title>
        <authorList>
            <person name="Zhang G.Q."/>
            <person name="Xu Q."/>
            <person name="Bian C."/>
            <person name="Tsai W.C."/>
            <person name="Yeh C.M."/>
            <person name="Liu K.W."/>
            <person name="Yoshida K."/>
            <person name="Zhang L.S."/>
            <person name="Chang S.B."/>
            <person name="Chen F."/>
            <person name="Shi Y."/>
            <person name="Su Y.Y."/>
            <person name="Zhang Y.Q."/>
            <person name="Chen L.J."/>
            <person name="Yin Y."/>
            <person name="Lin M."/>
            <person name="Huang H."/>
            <person name="Deng H."/>
            <person name="Wang Z.W."/>
            <person name="Zhu S.L."/>
            <person name="Zhao X."/>
            <person name="Deng C."/>
            <person name="Niu S.C."/>
            <person name="Huang J."/>
            <person name="Wang M."/>
            <person name="Liu G.H."/>
            <person name="Yang H.J."/>
            <person name="Xiao X.J."/>
            <person name="Hsiao Y.Y."/>
            <person name="Wu W.L."/>
            <person name="Chen Y.Y."/>
            <person name="Mitsuda N."/>
            <person name="Ohme-Takagi M."/>
            <person name="Luo Y.B."/>
            <person name="Van de Peer Y."/>
            <person name="Liu Z.J."/>
        </authorList>
    </citation>
    <scope>NUCLEOTIDE SEQUENCE [LARGE SCALE GENOMIC DNA]</scope>
    <source>
        <tissue evidence="4">The whole plant</tissue>
    </source>
</reference>
<dbReference type="InterPro" id="IPR006828">
    <property type="entry name" value="ASC_dom"/>
</dbReference>
<keyword evidence="4" id="KW-0418">Kinase</keyword>
<dbReference type="Proteomes" id="UP000233837">
    <property type="component" value="Unassembled WGS sequence"/>
</dbReference>
<name>A0A2I0VHX2_9ASPA</name>
<feature type="region of interest" description="Disordered" evidence="2">
    <location>
        <begin position="1"/>
        <end position="57"/>
    </location>
</feature>
<dbReference type="InterPro" id="IPR014756">
    <property type="entry name" value="Ig_E-set"/>
</dbReference>
<dbReference type="Pfam" id="PF16561">
    <property type="entry name" value="AMPK1_CBM"/>
    <property type="match status" value="1"/>
</dbReference>
<dbReference type="GO" id="GO:0016301">
    <property type="term" value="F:kinase activity"/>
    <property type="evidence" value="ECO:0007669"/>
    <property type="project" value="UniProtKB-KW"/>
</dbReference>
<dbReference type="SUPFAM" id="SSF160219">
    <property type="entry name" value="AMPKBI-like"/>
    <property type="match status" value="1"/>
</dbReference>
<dbReference type="InterPro" id="IPR032640">
    <property type="entry name" value="AMPK1_CBM"/>
</dbReference>
<dbReference type="GO" id="GO:0009507">
    <property type="term" value="C:chloroplast"/>
    <property type="evidence" value="ECO:0007669"/>
    <property type="project" value="UniProtKB-ARBA"/>
</dbReference>
<dbReference type="Gene3D" id="2.60.40.10">
    <property type="entry name" value="Immunoglobulins"/>
    <property type="match status" value="1"/>
</dbReference>
<dbReference type="STRING" id="906689.A0A2I0VHX2"/>
<accession>A0A2I0VHX2</accession>
<evidence type="ECO:0000313" key="4">
    <source>
        <dbReference type="EMBL" id="PKU63017.1"/>
    </source>
</evidence>
<feature type="region of interest" description="Disordered" evidence="2">
    <location>
        <begin position="185"/>
        <end position="211"/>
    </location>
</feature>
<keyword evidence="4" id="KW-0808">Transferase</keyword>
<dbReference type="CDD" id="cd02859">
    <property type="entry name" value="E_set_AMPKbeta_like_N"/>
    <property type="match status" value="1"/>
</dbReference>
<evidence type="ECO:0000313" key="5">
    <source>
        <dbReference type="Proteomes" id="UP000233837"/>
    </source>
</evidence>
<reference evidence="4 5" key="2">
    <citation type="journal article" date="2017" name="Nature">
        <title>The Apostasia genome and the evolution of orchids.</title>
        <authorList>
            <person name="Zhang G.Q."/>
            <person name="Liu K.W."/>
            <person name="Li Z."/>
            <person name="Lohaus R."/>
            <person name="Hsiao Y.Y."/>
            <person name="Niu S.C."/>
            <person name="Wang J.Y."/>
            <person name="Lin Y.C."/>
            <person name="Xu Q."/>
            <person name="Chen L.J."/>
            <person name="Yoshida K."/>
            <person name="Fujiwara S."/>
            <person name="Wang Z.W."/>
            <person name="Zhang Y.Q."/>
            <person name="Mitsuda N."/>
            <person name="Wang M."/>
            <person name="Liu G.H."/>
            <person name="Pecoraro L."/>
            <person name="Huang H.X."/>
            <person name="Xiao X.J."/>
            <person name="Lin M."/>
            <person name="Wu X.Y."/>
            <person name="Wu W.L."/>
            <person name="Chen Y.Y."/>
            <person name="Chang S.B."/>
            <person name="Sakamoto S."/>
            <person name="Ohme-Takagi M."/>
            <person name="Yagi M."/>
            <person name="Zeng S.J."/>
            <person name="Shen C.Y."/>
            <person name="Yeh C.M."/>
            <person name="Luo Y.B."/>
            <person name="Tsai W.C."/>
            <person name="Van de Peer Y."/>
            <person name="Liu Z.J."/>
        </authorList>
    </citation>
    <scope>NUCLEOTIDE SEQUENCE [LARGE SCALE GENOMIC DNA]</scope>
    <source>
        <tissue evidence="4">The whole plant</tissue>
    </source>
</reference>
<evidence type="ECO:0000259" key="3">
    <source>
        <dbReference type="SMART" id="SM01010"/>
    </source>
</evidence>
<protein>
    <submittedName>
        <fullName evidence="4">SNF1-related protein kinase regulatory subunit beta-1</fullName>
    </submittedName>
</protein>
<organism evidence="4 5">
    <name type="scientific">Dendrobium catenatum</name>
    <dbReference type="NCBI Taxonomy" id="906689"/>
    <lineage>
        <taxon>Eukaryota</taxon>
        <taxon>Viridiplantae</taxon>
        <taxon>Streptophyta</taxon>
        <taxon>Embryophyta</taxon>
        <taxon>Tracheophyta</taxon>
        <taxon>Spermatophyta</taxon>
        <taxon>Magnoliopsida</taxon>
        <taxon>Liliopsida</taxon>
        <taxon>Asparagales</taxon>
        <taxon>Orchidaceae</taxon>
        <taxon>Epidendroideae</taxon>
        <taxon>Malaxideae</taxon>
        <taxon>Dendrobiinae</taxon>
        <taxon>Dendrobium</taxon>
    </lineage>
</organism>
<dbReference type="InterPro" id="IPR013783">
    <property type="entry name" value="Ig-like_fold"/>
</dbReference>
<sequence>MGNASGKEEIENSGEDFTARTYGHPSHFGSGPRWSPSVEAMGGSPPESPGRSRSPLMFAPQVPVAPLNRPSDVPPVFSQYWMNDPYVVSDTPREKEIPVLITWNYGGNSVLVEGSWDDWSSRKTLQRTGKDHSILIVLPSGVYQYRFIVDGRWRYAPDLPSVANDMGDFNNIMDVNEYVPDDLQSVSEFESPPSPDSSYSRQMPVDEDFSKEPPAVPPHLHLTVLGTPKPEEAFIRPQHVVLNHLFIEKGWSSQSVVPLGYTHRFQSKYVTVVLYKPAKR</sequence>
<evidence type="ECO:0000256" key="2">
    <source>
        <dbReference type="SAM" id="MobiDB-lite"/>
    </source>
</evidence>
<dbReference type="InterPro" id="IPR043554">
    <property type="entry name" value="KINB"/>
</dbReference>
<feature type="compositionally biased region" description="Low complexity" evidence="2">
    <location>
        <begin position="185"/>
        <end position="200"/>
    </location>
</feature>
<feature type="compositionally biased region" description="Basic and acidic residues" evidence="2">
    <location>
        <begin position="1"/>
        <end position="10"/>
    </location>
</feature>
<proteinExistence type="inferred from homology"/>
<gene>
    <name evidence="4" type="primary">KINB1</name>
    <name evidence="4" type="ORF">MA16_Dca024001</name>
</gene>
<dbReference type="SUPFAM" id="SSF81296">
    <property type="entry name" value="E set domains"/>
    <property type="match status" value="1"/>
</dbReference>
<dbReference type="AlphaFoldDB" id="A0A2I0VHX2"/>